<sequence length="108" mass="12685">MDEKSISQLYVMTAKIPEEGVDKFNEYESLVLPLLREYGAKLERRLQSHDRLNEVHIIWFPSPQSFENYRKDPRRSQHAYLLVESGAVIELMIMNELNSFGHSTSEEQ</sequence>
<accession>A0ABV6J650</accession>
<evidence type="ECO:0008006" key="3">
    <source>
        <dbReference type="Google" id="ProtNLM"/>
    </source>
</evidence>
<dbReference type="Proteomes" id="UP001589818">
    <property type="component" value="Unassembled WGS sequence"/>
</dbReference>
<comment type="caution">
    <text evidence="1">The sequence shown here is derived from an EMBL/GenBank/DDBJ whole genome shotgun (WGS) entry which is preliminary data.</text>
</comment>
<keyword evidence="2" id="KW-1185">Reference proteome</keyword>
<name>A0ABV6J650_9BACL</name>
<dbReference type="RefSeq" id="WP_204818016.1">
    <property type="nucleotide sequence ID" value="NZ_JANHOF010000004.1"/>
</dbReference>
<reference evidence="1 2" key="1">
    <citation type="submission" date="2024-09" db="EMBL/GenBank/DDBJ databases">
        <authorList>
            <person name="Sun Q."/>
            <person name="Mori K."/>
        </authorList>
    </citation>
    <scope>NUCLEOTIDE SEQUENCE [LARGE SCALE GENOMIC DNA]</scope>
    <source>
        <strain evidence="1 2">CCM 4839</strain>
    </source>
</reference>
<gene>
    <name evidence="1" type="ORF">ACFFJ8_08155</name>
</gene>
<evidence type="ECO:0000313" key="2">
    <source>
        <dbReference type="Proteomes" id="UP001589818"/>
    </source>
</evidence>
<protein>
    <recommendedName>
        <fullName evidence="3">DUF1330 domain-containing protein</fullName>
    </recommendedName>
</protein>
<proteinExistence type="predicted"/>
<dbReference type="EMBL" id="JBHLVF010000010">
    <property type="protein sequence ID" value="MFC0391347.1"/>
    <property type="molecule type" value="Genomic_DNA"/>
</dbReference>
<organism evidence="1 2">
    <name type="scientific">Paenibacillus mendelii</name>
    <dbReference type="NCBI Taxonomy" id="206163"/>
    <lineage>
        <taxon>Bacteria</taxon>
        <taxon>Bacillati</taxon>
        <taxon>Bacillota</taxon>
        <taxon>Bacilli</taxon>
        <taxon>Bacillales</taxon>
        <taxon>Paenibacillaceae</taxon>
        <taxon>Paenibacillus</taxon>
    </lineage>
</organism>
<evidence type="ECO:0000313" key="1">
    <source>
        <dbReference type="EMBL" id="MFC0391347.1"/>
    </source>
</evidence>